<gene>
    <name evidence="1" type="ORF">WISP_124573</name>
</gene>
<proteinExistence type="predicted"/>
<dbReference type="EMBL" id="WHWB01034581">
    <property type="protein sequence ID" value="KAJ7407821.1"/>
    <property type="molecule type" value="Genomic_DNA"/>
</dbReference>
<dbReference type="Proteomes" id="UP001145742">
    <property type="component" value="Unassembled WGS sequence"/>
</dbReference>
<evidence type="ECO:0000313" key="1">
    <source>
        <dbReference type="EMBL" id="KAJ7407821.1"/>
    </source>
</evidence>
<evidence type="ECO:0000313" key="2">
    <source>
        <dbReference type="Proteomes" id="UP001145742"/>
    </source>
</evidence>
<protein>
    <submittedName>
        <fullName evidence="1">Uncharacterized protein</fullName>
    </submittedName>
</protein>
<accession>A0ABQ9CRK1</accession>
<sequence>MLTSPHHVCVVVVVGQNIRASPVKINLRIPAEGSVELVLFGALNLPVGNLLWGHDTTQGNSSKVESPHLIRCQENHWRDPVFMTPDGELDHSCGEDYTLGKILYSEGGEAQEDVAQRSYGCLIPGSVQGQVRWDTEQCDLVEGVPVQGRGVERDDLQDSFQAKQFYESMKSH</sequence>
<name>A0ABQ9CRK1_9PASS</name>
<organism evidence="1 2">
    <name type="scientific">Willisornis vidua</name>
    <name type="common">Xingu scale-backed antbird</name>
    <dbReference type="NCBI Taxonomy" id="1566151"/>
    <lineage>
        <taxon>Eukaryota</taxon>
        <taxon>Metazoa</taxon>
        <taxon>Chordata</taxon>
        <taxon>Craniata</taxon>
        <taxon>Vertebrata</taxon>
        <taxon>Euteleostomi</taxon>
        <taxon>Archelosauria</taxon>
        <taxon>Archosauria</taxon>
        <taxon>Dinosauria</taxon>
        <taxon>Saurischia</taxon>
        <taxon>Theropoda</taxon>
        <taxon>Coelurosauria</taxon>
        <taxon>Aves</taxon>
        <taxon>Neognathae</taxon>
        <taxon>Neoaves</taxon>
        <taxon>Telluraves</taxon>
        <taxon>Australaves</taxon>
        <taxon>Passeriformes</taxon>
        <taxon>Thamnophilidae</taxon>
        <taxon>Willisornis</taxon>
    </lineage>
</organism>
<keyword evidence="2" id="KW-1185">Reference proteome</keyword>
<comment type="caution">
    <text evidence="1">The sequence shown here is derived from an EMBL/GenBank/DDBJ whole genome shotgun (WGS) entry which is preliminary data.</text>
</comment>
<reference evidence="1" key="1">
    <citation type="submission" date="2019-10" db="EMBL/GenBank/DDBJ databases">
        <authorList>
            <person name="Soares A.E.R."/>
            <person name="Aleixo A."/>
            <person name="Schneider P."/>
            <person name="Miyaki C.Y."/>
            <person name="Schneider M.P."/>
            <person name="Mello C."/>
            <person name="Vasconcelos A.T.R."/>
        </authorList>
    </citation>
    <scope>NUCLEOTIDE SEQUENCE</scope>
    <source>
        <tissue evidence="1">Muscle</tissue>
    </source>
</reference>